<feature type="transmembrane region" description="Helical" evidence="1">
    <location>
        <begin position="21"/>
        <end position="42"/>
    </location>
</feature>
<proteinExistence type="predicted"/>
<accession>A0A0N1N510</accession>
<reference evidence="2 3" key="1">
    <citation type="submission" date="2015-07" db="EMBL/GenBank/DDBJ databases">
        <title>Whole genome sequencing of Bosea vaviloviae isolated from cave pool.</title>
        <authorList>
            <person name="Tan N.E.H."/>
            <person name="Lee Y.P."/>
            <person name="Gan H.M."/>
            <person name="Barton H."/>
            <person name="Savka M.A."/>
        </authorList>
    </citation>
    <scope>NUCLEOTIDE SEQUENCE [LARGE SCALE GENOMIC DNA]</scope>
    <source>
        <strain evidence="2 3">SD260</strain>
    </source>
</reference>
<protein>
    <submittedName>
        <fullName evidence="2">Uncharacterized protein</fullName>
    </submittedName>
</protein>
<feature type="transmembrane region" description="Helical" evidence="1">
    <location>
        <begin position="54"/>
        <end position="74"/>
    </location>
</feature>
<dbReference type="Proteomes" id="UP000037822">
    <property type="component" value="Unassembled WGS sequence"/>
</dbReference>
<comment type="caution">
    <text evidence="2">The sequence shown here is derived from an EMBL/GenBank/DDBJ whole genome shotgun (WGS) entry which is preliminary data.</text>
</comment>
<evidence type="ECO:0000313" key="2">
    <source>
        <dbReference type="EMBL" id="KPH82524.1"/>
    </source>
</evidence>
<evidence type="ECO:0000256" key="1">
    <source>
        <dbReference type="SAM" id="Phobius"/>
    </source>
</evidence>
<keyword evidence="1" id="KW-0812">Transmembrane</keyword>
<organism evidence="2 3">
    <name type="scientific">Bosea vaviloviae</name>
    <dbReference type="NCBI Taxonomy" id="1526658"/>
    <lineage>
        <taxon>Bacteria</taxon>
        <taxon>Pseudomonadati</taxon>
        <taxon>Pseudomonadota</taxon>
        <taxon>Alphaproteobacteria</taxon>
        <taxon>Hyphomicrobiales</taxon>
        <taxon>Boseaceae</taxon>
        <taxon>Bosea</taxon>
    </lineage>
</organism>
<gene>
    <name evidence="2" type="ORF">AE618_03335</name>
</gene>
<keyword evidence="3" id="KW-1185">Reference proteome</keyword>
<evidence type="ECO:0000313" key="3">
    <source>
        <dbReference type="Proteomes" id="UP000037822"/>
    </source>
</evidence>
<dbReference type="PATRIC" id="fig|1526658.3.peg.1275"/>
<keyword evidence="1" id="KW-0472">Membrane</keyword>
<sequence>MPSAGKEYWFRQRWLGRFEVIHWKGYAAALAFLPIAAAGLSLETWLKQIGSVLLYYAVMIPFGLLVLAGAWHVTDKIDRR</sequence>
<dbReference type="EMBL" id="LGSZ01000019">
    <property type="protein sequence ID" value="KPH82524.1"/>
    <property type="molecule type" value="Genomic_DNA"/>
</dbReference>
<keyword evidence="1" id="KW-1133">Transmembrane helix</keyword>
<dbReference type="RefSeq" id="WP_054207629.1">
    <property type="nucleotide sequence ID" value="NZ_LGSZ01000019.1"/>
</dbReference>
<dbReference type="AlphaFoldDB" id="A0A0N1N510"/>
<name>A0A0N1N510_9HYPH</name>